<dbReference type="PROSITE" id="PS00108">
    <property type="entry name" value="PROTEIN_KINASE_ST"/>
    <property type="match status" value="1"/>
</dbReference>
<dbReference type="InterPro" id="IPR000719">
    <property type="entry name" value="Prot_kinase_dom"/>
</dbReference>
<evidence type="ECO:0000256" key="2">
    <source>
        <dbReference type="ARBA" id="ARBA00022840"/>
    </source>
</evidence>
<dbReference type="EMBL" id="CP098611">
    <property type="protein sequence ID" value="USR92479.1"/>
    <property type="molecule type" value="Genomic_DNA"/>
</dbReference>
<keyword evidence="3" id="KW-1133">Transmembrane helix</keyword>
<dbReference type="PANTHER" id="PTHR24363">
    <property type="entry name" value="SERINE/THREONINE PROTEIN KINASE"/>
    <property type="match status" value="1"/>
</dbReference>
<evidence type="ECO:0000259" key="4">
    <source>
        <dbReference type="PROSITE" id="PS50011"/>
    </source>
</evidence>
<feature type="transmembrane region" description="Helical" evidence="3">
    <location>
        <begin position="416"/>
        <end position="441"/>
    </location>
</feature>
<name>A0ABY5ATC8_9CYAN</name>
<dbReference type="Pfam" id="PF00069">
    <property type="entry name" value="Pkinase"/>
    <property type="match status" value="1"/>
</dbReference>
<dbReference type="SMART" id="SM00220">
    <property type="entry name" value="S_TKc"/>
    <property type="match status" value="1"/>
</dbReference>
<evidence type="ECO:0000256" key="3">
    <source>
        <dbReference type="SAM" id="Phobius"/>
    </source>
</evidence>
<organism evidence="5 6">
    <name type="scientific">Phormidium yuhuli AB48</name>
    <dbReference type="NCBI Taxonomy" id="2940671"/>
    <lineage>
        <taxon>Bacteria</taxon>
        <taxon>Bacillati</taxon>
        <taxon>Cyanobacteriota</taxon>
        <taxon>Cyanophyceae</taxon>
        <taxon>Oscillatoriophycideae</taxon>
        <taxon>Oscillatoriales</taxon>
        <taxon>Oscillatoriaceae</taxon>
        <taxon>Phormidium</taxon>
        <taxon>Phormidium yuhuli</taxon>
    </lineage>
</organism>
<keyword evidence="3" id="KW-0812">Transmembrane</keyword>
<keyword evidence="5" id="KW-0808">Transferase</keyword>
<keyword evidence="1" id="KW-0547">Nucleotide-binding</keyword>
<dbReference type="InterPro" id="IPR011009">
    <property type="entry name" value="Kinase-like_dom_sf"/>
</dbReference>
<dbReference type="GO" id="GO:0004674">
    <property type="term" value="F:protein serine/threonine kinase activity"/>
    <property type="evidence" value="ECO:0007669"/>
    <property type="project" value="UniProtKB-KW"/>
</dbReference>
<keyword evidence="3" id="KW-0472">Membrane</keyword>
<keyword evidence="6" id="KW-1185">Reference proteome</keyword>
<dbReference type="PANTHER" id="PTHR24363:SF7">
    <property type="entry name" value="SERINE_THREONINE-PROTEIN KINASE-LIKE PROTEIN E"/>
    <property type="match status" value="1"/>
</dbReference>
<keyword evidence="5" id="KW-0723">Serine/threonine-protein kinase</keyword>
<keyword evidence="5" id="KW-0418">Kinase</keyword>
<proteinExistence type="predicted"/>
<dbReference type="Gene3D" id="3.30.200.20">
    <property type="entry name" value="Phosphorylase Kinase, domain 1"/>
    <property type="match status" value="1"/>
</dbReference>
<reference evidence="5" key="1">
    <citation type="submission" date="2022-06" db="EMBL/GenBank/DDBJ databases">
        <title>Genome sequence of Phormidium yuhuli AB48 isolated from an industrial photobioreactor environment.</title>
        <authorList>
            <person name="Qiu Y."/>
            <person name="Noonan A.J.C."/>
            <person name="Dofher K."/>
            <person name="Koch M."/>
            <person name="Kieft B."/>
            <person name="Lin X."/>
            <person name="Ziels R.M."/>
            <person name="Hallam S.J."/>
        </authorList>
    </citation>
    <scope>NUCLEOTIDE SEQUENCE</scope>
    <source>
        <strain evidence="5">AB48</strain>
    </source>
</reference>
<dbReference type="SUPFAM" id="SSF56112">
    <property type="entry name" value="Protein kinase-like (PK-like)"/>
    <property type="match status" value="1"/>
</dbReference>
<accession>A0ABY5ATC8</accession>
<dbReference type="PROSITE" id="PS50011">
    <property type="entry name" value="PROTEIN_KINASE_DOM"/>
    <property type="match status" value="1"/>
</dbReference>
<feature type="domain" description="Protein kinase" evidence="4">
    <location>
        <begin position="28"/>
        <end position="286"/>
    </location>
</feature>
<dbReference type="Gene3D" id="1.10.510.10">
    <property type="entry name" value="Transferase(Phosphotransferase) domain 1"/>
    <property type="match status" value="1"/>
</dbReference>
<dbReference type="CDD" id="cd14014">
    <property type="entry name" value="STKc_PknB_like"/>
    <property type="match status" value="1"/>
</dbReference>
<evidence type="ECO:0000256" key="1">
    <source>
        <dbReference type="ARBA" id="ARBA00022741"/>
    </source>
</evidence>
<keyword evidence="2" id="KW-0067">ATP-binding</keyword>
<dbReference type="InterPro" id="IPR008271">
    <property type="entry name" value="Ser/Thr_kinase_AS"/>
</dbReference>
<dbReference type="Proteomes" id="UP001056708">
    <property type="component" value="Chromosome"/>
</dbReference>
<gene>
    <name evidence="5" type="ORF">NEA10_07110</name>
</gene>
<dbReference type="RefSeq" id="WP_252664634.1">
    <property type="nucleotide sequence ID" value="NZ_CP098611.1"/>
</dbReference>
<protein>
    <submittedName>
        <fullName evidence="5">Serine/threonine protein kinase</fullName>
    </submittedName>
</protein>
<evidence type="ECO:0000313" key="5">
    <source>
        <dbReference type="EMBL" id="USR92479.1"/>
    </source>
</evidence>
<evidence type="ECO:0000313" key="6">
    <source>
        <dbReference type="Proteomes" id="UP001056708"/>
    </source>
</evidence>
<sequence length="451" mass="49958">MSDSRPTLSQDSFAVPMSQFPQFAARGYHVQRQLGHNRAGGRITYLAKQESSPAPVVLKQFLFGDAAQWSAYDSCEREIQVLKGLEHPGIPRYLDSFETENGFCLVQEYKPAPSLAQTRSFSPEEVKEIAIALLEILVYLQNRIPPVIHRDIKPENVLVSEAPSSKGLEVYLVDFGFARIGEGDVAMSSVVKGTLGFMPPEQLFNRPLTEASDLYGVGATLICLLTGTPSQDIGELMDDRYSIDFAPRVPKLSLRWVEWLQTLVQPSPNDRYKNAEEALAALHPIYVNRVPKVVAKPDSVVLEASRLGEQIAETVMLKNPVPDTVLQGRWRVLPHPKDPPSRPGKHHWLRVTPDPVEGEQVLCRVRANTGKLVANAVYERRLVFESNAEPQTLELAVTVKTAPAPVRLPSLPLKRLGVLFVSATVLSFGVHIWWGAILGLANSLAQSIDKL</sequence>